<feature type="repeat" description="PPR" evidence="2">
    <location>
        <begin position="76"/>
        <end position="106"/>
    </location>
</feature>
<accession>A0ABD1UW14</accession>
<dbReference type="InterPro" id="IPR002885">
    <property type="entry name" value="PPR_rpt"/>
</dbReference>
<dbReference type="AlphaFoldDB" id="A0ABD1UW14"/>
<dbReference type="PROSITE" id="PS51375">
    <property type="entry name" value="PPR"/>
    <property type="match status" value="3"/>
</dbReference>
<dbReference type="InterPro" id="IPR011990">
    <property type="entry name" value="TPR-like_helical_dom_sf"/>
</dbReference>
<dbReference type="Pfam" id="PF13041">
    <property type="entry name" value="PPR_2"/>
    <property type="match status" value="2"/>
</dbReference>
<dbReference type="Gene3D" id="1.25.40.10">
    <property type="entry name" value="Tetratricopeptide repeat domain"/>
    <property type="match status" value="2"/>
</dbReference>
<dbReference type="NCBIfam" id="TIGR00756">
    <property type="entry name" value="PPR"/>
    <property type="match status" value="5"/>
</dbReference>
<dbReference type="Proteomes" id="UP001604277">
    <property type="component" value="Unassembled WGS sequence"/>
</dbReference>
<sequence>MNEKDVISWNSIIAVCAQNGLSTEAFEVFHSMVRDGDVEYNAVTLSAILLACAHSGALQAGKCIHDQVIKMNLEDNVYVGTSIIDMYCKCGRLGMAKRAFDRMKEKNVKSWSAMIAGYGMHGRALEALEVFYTMNQAGVKPNYITFVSVLAACSHAGLMDEGWHWFRAMQHRFHVEPGVEHYGCMVDLLGRAGYLTKAYDLVKEMKVMPDFRYLGLSSSFVQDAQECGACGDLCQEIV</sequence>
<proteinExistence type="predicted"/>
<feature type="repeat" description="PPR" evidence="2">
    <location>
        <begin position="107"/>
        <end position="141"/>
    </location>
</feature>
<dbReference type="EMBL" id="JBFOLJ010000006">
    <property type="protein sequence ID" value="KAL2529255.1"/>
    <property type="molecule type" value="Genomic_DNA"/>
</dbReference>
<dbReference type="InterPro" id="IPR046960">
    <property type="entry name" value="PPR_At4g14850-like_plant"/>
</dbReference>
<keyword evidence="1" id="KW-0677">Repeat</keyword>
<name>A0ABD1UW14_9LAMI</name>
<dbReference type="PANTHER" id="PTHR47926">
    <property type="entry name" value="PENTATRICOPEPTIDE REPEAT-CONTAINING PROTEIN"/>
    <property type="match status" value="1"/>
</dbReference>
<evidence type="ECO:0000256" key="2">
    <source>
        <dbReference type="PROSITE-ProRule" id="PRU00708"/>
    </source>
</evidence>
<evidence type="ECO:0000313" key="3">
    <source>
        <dbReference type="EMBL" id="KAL2529255.1"/>
    </source>
</evidence>
<dbReference type="FunFam" id="1.25.40.10:FF:000242">
    <property type="entry name" value="Pentatricopeptide repeat-containing protein"/>
    <property type="match status" value="1"/>
</dbReference>
<reference evidence="4" key="1">
    <citation type="submission" date="2024-07" db="EMBL/GenBank/DDBJ databases">
        <title>Two chromosome-level genome assemblies of Korean endemic species Abeliophyllum distichum and Forsythia ovata (Oleaceae).</title>
        <authorList>
            <person name="Jang H."/>
        </authorList>
    </citation>
    <scope>NUCLEOTIDE SEQUENCE [LARGE SCALE GENOMIC DNA]</scope>
</reference>
<dbReference type="PANTHER" id="PTHR47926:SF500">
    <property type="entry name" value="REPEAT-CONTAINING PROTEIN, PUTATIVE-RELATED"/>
    <property type="match status" value="1"/>
</dbReference>
<organism evidence="3 4">
    <name type="scientific">Forsythia ovata</name>
    <dbReference type="NCBI Taxonomy" id="205694"/>
    <lineage>
        <taxon>Eukaryota</taxon>
        <taxon>Viridiplantae</taxon>
        <taxon>Streptophyta</taxon>
        <taxon>Embryophyta</taxon>
        <taxon>Tracheophyta</taxon>
        <taxon>Spermatophyta</taxon>
        <taxon>Magnoliopsida</taxon>
        <taxon>eudicotyledons</taxon>
        <taxon>Gunneridae</taxon>
        <taxon>Pentapetalae</taxon>
        <taxon>asterids</taxon>
        <taxon>lamiids</taxon>
        <taxon>Lamiales</taxon>
        <taxon>Oleaceae</taxon>
        <taxon>Forsythieae</taxon>
        <taxon>Forsythia</taxon>
    </lineage>
</organism>
<keyword evidence="4" id="KW-1185">Reference proteome</keyword>
<feature type="repeat" description="PPR" evidence="2">
    <location>
        <begin position="5"/>
        <end position="39"/>
    </location>
</feature>
<evidence type="ECO:0000256" key="1">
    <source>
        <dbReference type="ARBA" id="ARBA00022737"/>
    </source>
</evidence>
<protein>
    <submittedName>
        <fullName evidence="3">Pentatricopeptide repeat-containing protein</fullName>
    </submittedName>
</protein>
<dbReference type="Pfam" id="PF01535">
    <property type="entry name" value="PPR"/>
    <property type="match status" value="1"/>
</dbReference>
<gene>
    <name evidence="3" type="ORF">Fot_21856</name>
</gene>
<comment type="caution">
    <text evidence="3">The sequence shown here is derived from an EMBL/GenBank/DDBJ whole genome shotgun (WGS) entry which is preliminary data.</text>
</comment>
<evidence type="ECO:0000313" key="4">
    <source>
        <dbReference type="Proteomes" id="UP001604277"/>
    </source>
</evidence>